<feature type="non-terminal residue" evidence="1">
    <location>
        <position position="523"/>
    </location>
</feature>
<reference evidence="1" key="1">
    <citation type="submission" date="2022-07" db="EMBL/GenBank/DDBJ databases">
        <title>Phylogenomic reconstructions and comparative analyses of Kickxellomycotina fungi.</title>
        <authorList>
            <person name="Reynolds N.K."/>
            <person name="Stajich J.E."/>
            <person name="Barry K."/>
            <person name="Grigoriev I.V."/>
            <person name="Crous P."/>
            <person name="Smith M.E."/>
        </authorList>
    </citation>
    <scope>NUCLEOTIDE SEQUENCE</scope>
    <source>
        <strain evidence="1">Benny 63K</strain>
    </source>
</reference>
<dbReference type="Proteomes" id="UP001150581">
    <property type="component" value="Unassembled WGS sequence"/>
</dbReference>
<gene>
    <name evidence="1" type="ORF">LPJ66_011716</name>
</gene>
<comment type="caution">
    <text evidence="1">The sequence shown here is derived from an EMBL/GenBank/DDBJ whole genome shotgun (WGS) entry which is preliminary data.</text>
</comment>
<evidence type="ECO:0000313" key="1">
    <source>
        <dbReference type="EMBL" id="KAJ1879322.1"/>
    </source>
</evidence>
<proteinExistence type="predicted"/>
<protein>
    <submittedName>
        <fullName evidence="1">Uncharacterized protein</fullName>
    </submittedName>
</protein>
<name>A0ACC1I2W0_9FUNG</name>
<organism evidence="1 2">
    <name type="scientific">Kickxella alabastrina</name>
    <dbReference type="NCBI Taxonomy" id="61397"/>
    <lineage>
        <taxon>Eukaryota</taxon>
        <taxon>Fungi</taxon>
        <taxon>Fungi incertae sedis</taxon>
        <taxon>Zoopagomycota</taxon>
        <taxon>Kickxellomycotina</taxon>
        <taxon>Kickxellomycetes</taxon>
        <taxon>Kickxellales</taxon>
        <taxon>Kickxellaceae</taxon>
        <taxon>Kickxella</taxon>
    </lineage>
</organism>
<evidence type="ECO:0000313" key="2">
    <source>
        <dbReference type="Proteomes" id="UP001150581"/>
    </source>
</evidence>
<keyword evidence="2" id="KW-1185">Reference proteome</keyword>
<sequence>MAPLSPSVADYVQSAKAGIESIEHIDDLIREYLLFRGFKSTLKTLEEDLARDQDKGFKADKIVDDLLTMATELKVEELLSYWEYLTLRFFSHLSPKYHRTTRMFEKRLIRLFLVSAVNADKRRRIREFMDVHGHVLGQQGGDWIPWLGLEYVEKPMGRPEFEAYFSPDWYTSLRTALVDFVQTVFPAMAVPRIMLFDRERREREALQRRIKLYEDQLNGETRIKSLEHIASGSGLVEDHIGSVDMVKSPVMQAAEAVVVPRESLDIGQPIGIIQTNEPVSLLKISREDVFLEHNSGISLAKFSVTGDFIASYDDESILKVWSPEPLPAAPRLKNELNFTVNSMAWDKKHAHLLYLYDEDGYIHTLNTNTNLMSRQLVFEKKHPWIQAMLASSVSSALLTVNSAKPEGTSDVLLQIWDASSSKTLGTKRLSGGVDSQGISAALNHNGYLAALAYNTGHVRVLDTRSMETVAKLDTKRKDLCAIEFSLNEDSLMAVTEEGRLTQWSLRKNNQMLAESSLGIAAGS</sequence>
<dbReference type="EMBL" id="JANBPG010003751">
    <property type="protein sequence ID" value="KAJ1879322.1"/>
    <property type="molecule type" value="Genomic_DNA"/>
</dbReference>
<accession>A0ACC1I2W0</accession>